<comment type="pathway">
    <text evidence="1">Amino-acid degradation; L-lysine degradation via saccharopine pathway; glutaryl-CoA from L-lysine: step 1/6.</text>
</comment>
<dbReference type="CDD" id="cd12189">
    <property type="entry name" value="LKR_SDH_like"/>
    <property type="match status" value="1"/>
</dbReference>
<dbReference type="InterPro" id="IPR036291">
    <property type="entry name" value="NAD(P)-bd_dom_sf"/>
</dbReference>
<reference evidence="12" key="3">
    <citation type="submission" date="2015-04" db="UniProtKB">
        <authorList>
            <consortium name="EnsemblPlants"/>
        </authorList>
    </citation>
    <scope>IDENTIFICATION</scope>
    <source>
        <strain evidence="12">cv. Jemalong A17</strain>
    </source>
</reference>
<feature type="domain" description="Alanine dehydrogenase/pyridine nucleotide transhydrogenase NAD(H)-binding" evidence="9">
    <location>
        <begin position="183"/>
        <end position="381"/>
    </location>
</feature>
<dbReference type="CDD" id="cd12144">
    <property type="entry name" value="SDH_N_domain"/>
    <property type="match status" value="1"/>
</dbReference>
<dbReference type="Gene3D" id="1.10.1870.10">
    <property type="entry name" value="Domain 3, Saccharopine reductase"/>
    <property type="match status" value="1"/>
</dbReference>
<keyword evidence="5" id="KW-0520">NAD</keyword>
<dbReference type="Pfam" id="PF03435">
    <property type="entry name" value="Sacchrp_dh_NADP"/>
    <property type="match status" value="1"/>
</dbReference>
<evidence type="ECO:0000256" key="8">
    <source>
        <dbReference type="SAM" id="Phobius"/>
    </source>
</evidence>
<evidence type="ECO:0000256" key="5">
    <source>
        <dbReference type="ARBA" id="ARBA00023027"/>
    </source>
</evidence>
<dbReference type="PANTHER" id="PTHR11133:SF22">
    <property type="entry name" value="ALPHA-AMINOADIPIC SEMIALDEHYDE SYNTHASE, MITOCHONDRIAL"/>
    <property type="match status" value="1"/>
</dbReference>
<dbReference type="EnsemblPlants" id="KEH32411">
    <property type="protein sequence ID" value="KEH32411"/>
    <property type="gene ID" value="MTR_4g124470"/>
</dbReference>
<dbReference type="InterPro" id="IPR043009">
    <property type="entry name" value="LOR/SDH_bifunc_enz_cons_dom_sf"/>
</dbReference>
<reference evidence="11 13" key="2">
    <citation type="journal article" date="2014" name="BMC Genomics">
        <title>An improved genome release (version Mt4.0) for the model legume Medicago truncatula.</title>
        <authorList>
            <person name="Tang H."/>
            <person name="Krishnakumar V."/>
            <person name="Bidwell S."/>
            <person name="Rosen B."/>
            <person name="Chan A."/>
            <person name="Zhou S."/>
            <person name="Gentzbittel L."/>
            <person name="Childs K.L."/>
            <person name="Yandell M."/>
            <person name="Gundlach H."/>
            <person name="Mayer K.F."/>
            <person name="Schwartz D.C."/>
            <person name="Town C.D."/>
        </authorList>
    </citation>
    <scope>GENOME REANNOTATION</scope>
    <source>
        <strain evidence="11">A17</strain>
        <strain evidence="12 13">cv. Jemalong A17</strain>
    </source>
</reference>
<dbReference type="InterPro" id="IPR007545">
    <property type="entry name" value="LOR/SDH_bifunc_enz_cons_dom"/>
</dbReference>
<keyword evidence="4" id="KW-0560">Oxidoreductase</keyword>
<reference evidence="11 13" key="1">
    <citation type="journal article" date="2011" name="Nature">
        <title>The Medicago genome provides insight into the evolution of rhizobial symbioses.</title>
        <authorList>
            <person name="Young N.D."/>
            <person name="Debelle F."/>
            <person name="Oldroyd G.E."/>
            <person name="Geurts R."/>
            <person name="Cannon S.B."/>
            <person name="Udvardi M.K."/>
            <person name="Benedito V.A."/>
            <person name="Mayer K.F."/>
            <person name="Gouzy J."/>
            <person name="Schoof H."/>
            <person name="Van de Peer Y."/>
            <person name="Proost S."/>
            <person name="Cook D.R."/>
            <person name="Meyers B.C."/>
            <person name="Spannagl M."/>
            <person name="Cheung F."/>
            <person name="De Mita S."/>
            <person name="Krishnakumar V."/>
            <person name="Gundlach H."/>
            <person name="Zhou S."/>
            <person name="Mudge J."/>
            <person name="Bharti A.K."/>
            <person name="Murray J.D."/>
            <person name="Naoumkina M.A."/>
            <person name="Rosen B."/>
            <person name="Silverstein K.A."/>
            <person name="Tang H."/>
            <person name="Rombauts S."/>
            <person name="Zhao P.X."/>
            <person name="Zhou P."/>
            <person name="Barbe V."/>
            <person name="Bardou P."/>
            <person name="Bechner M."/>
            <person name="Bellec A."/>
            <person name="Berger A."/>
            <person name="Berges H."/>
            <person name="Bidwell S."/>
            <person name="Bisseling T."/>
            <person name="Choisne N."/>
            <person name="Couloux A."/>
            <person name="Denny R."/>
            <person name="Deshpande S."/>
            <person name="Dai X."/>
            <person name="Doyle J.J."/>
            <person name="Dudez A.M."/>
            <person name="Farmer A.D."/>
            <person name="Fouteau S."/>
            <person name="Franken C."/>
            <person name="Gibelin C."/>
            <person name="Gish J."/>
            <person name="Goldstein S."/>
            <person name="Gonzalez A.J."/>
            <person name="Green P.J."/>
            <person name="Hallab A."/>
            <person name="Hartog M."/>
            <person name="Hua A."/>
            <person name="Humphray S.J."/>
            <person name="Jeong D.H."/>
            <person name="Jing Y."/>
            <person name="Jocker A."/>
            <person name="Kenton S.M."/>
            <person name="Kim D.J."/>
            <person name="Klee K."/>
            <person name="Lai H."/>
            <person name="Lang C."/>
            <person name="Lin S."/>
            <person name="Macmil S.L."/>
            <person name="Magdelenat G."/>
            <person name="Matthews L."/>
            <person name="McCorrison J."/>
            <person name="Monaghan E.L."/>
            <person name="Mun J.H."/>
            <person name="Najar F.Z."/>
            <person name="Nicholson C."/>
            <person name="Noirot C."/>
            <person name="O'Bleness M."/>
            <person name="Paule C.R."/>
            <person name="Poulain J."/>
            <person name="Prion F."/>
            <person name="Qin B."/>
            <person name="Qu C."/>
            <person name="Retzel E.F."/>
            <person name="Riddle C."/>
            <person name="Sallet E."/>
            <person name="Samain S."/>
            <person name="Samson N."/>
            <person name="Sanders I."/>
            <person name="Saurat O."/>
            <person name="Scarpelli C."/>
            <person name="Schiex T."/>
            <person name="Segurens B."/>
            <person name="Severin A.J."/>
            <person name="Sherrier D.J."/>
            <person name="Shi R."/>
            <person name="Sims S."/>
            <person name="Singer S.R."/>
            <person name="Sinharoy S."/>
            <person name="Sterck L."/>
            <person name="Viollet A."/>
            <person name="Wang B.B."/>
            <person name="Wang K."/>
            <person name="Wang M."/>
            <person name="Wang X."/>
            <person name="Warfsmann J."/>
            <person name="Weissenbach J."/>
            <person name="White D.D."/>
            <person name="White J.D."/>
            <person name="Wiley G.B."/>
            <person name="Wincker P."/>
            <person name="Xing Y."/>
            <person name="Yang L."/>
            <person name="Yao Z."/>
            <person name="Ying F."/>
            <person name="Zhai J."/>
            <person name="Zhou L."/>
            <person name="Zuber A."/>
            <person name="Denarie J."/>
            <person name="Dixon R.A."/>
            <person name="May G.D."/>
            <person name="Schwartz D.C."/>
            <person name="Rogers J."/>
            <person name="Quetier F."/>
            <person name="Town C.D."/>
            <person name="Roe B.A."/>
        </authorList>
    </citation>
    <scope>NUCLEOTIDE SEQUENCE [LARGE SCALE GENOMIC DNA]</scope>
    <source>
        <strain evidence="11">A17</strain>
        <strain evidence="12 13">cv. Jemalong A17</strain>
    </source>
</reference>
<dbReference type="Proteomes" id="UP000002051">
    <property type="component" value="Chromosome 4"/>
</dbReference>
<dbReference type="SMART" id="SM01002">
    <property type="entry name" value="AlaDh_PNT_C"/>
    <property type="match status" value="1"/>
</dbReference>
<evidence type="ECO:0000259" key="9">
    <source>
        <dbReference type="SMART" id="SM01002"/>
    </source>
</evidence>
<evidence type="ECO:0000256" key="6">
    <source>
        <dbReference type="ARBA" id="ARBA00023268"/>
    </source>
</evidence>
<dbReference type="Gene3D" id="3.30.70.2690">
    <property type="entry name" value="LOR/SDH bifunctional enzyme, conserved domain"/>
    <property type="match status" value="1"/>
</dbReference>
<evidence type="ECO:0000313" key="13">
    <source>
        <dbReference type="Proteomes" id="UP000002051"/>
    </source>
</evidence>
<evidence type="ECO:0000256" key="4">
    <source>
        <dbReference type="ARBA" id="ARBA00023002"/>
    </source>
</evidence>
<dbReference type="SUPFAM" id="SSF52283">
    <property type="entry name" value="Formate/glycerate dehydrogenase catalytic domain-like"/>
    <property type="match status" value="1"/>
</dbReference>
<dbReference type="SMART" id="SM01003">
    <property type="entry name" value="AlaDh_PNT_N"/>
    <property type="match status" value="1"/>
</dbReference>
<dbReference type="Pfam" id="PF16653">
    <property type="entry name" value="Sacchrp_dh_C"/>
    <property type="match status" value="1"/>
</dbReference>
<dbReference type="GO" id="GO:0033512">
    <property type="term" value="P:L-lysine catabolic process to acetyl-CoA via saccharopine"/>
    <property type="evidence" value="ECO:0007669"/>
    <property type="project" value="UniProtKB-UniPathway"/>
</dbReference>
<dbReference type="SUPFAM" id="SSF55347">
    <property type="entry name" value="Glyceraldehyde-3-phosphate dehydrogenase-like, C-terminal domain"/>
    <property type="match status" value="1"/>
</dbReference>
<dbReference type="Pfam" id="PF04455">
    <property type="entry name" value="Saccharop_dh_N"/>
    <property type="match status" value="1"/>
</dbReference>
<proteinExistence type="inferred from homology"/>
<feature type="domain" description="Alanine dehydrogenase/pyridine nucleotide transhydrogenase N-terminal" evidence="10">
    <location>
        <begin position="10"/>
        <end position="143"/>
    </location>
</feature>
<dbReference type="UniPathway" id="UPA00868">
    <property type="reaction ID" value="UER00835"/>
</dbReference>
<dbReference type="InterPro" id="IPR007886">
    <property type="entry name" value="AlaDH/PNT_N"/>
</dbReference>
<keyword evidence="3" id="KW-0521">NADP</keyword>
<keyword evidence="8" id="KW-1133">Transmembrane helix</keyword>
<dbReference type="PANTHER" id="PTHR11133">
    <property type="entry name" value="SACCHAROPINE DEHYDROGENASE"/>
    <property type="match status" value="1"/>
</dbReference>
<evidence type="ECO:0000256" key="1">
    <source>
        <dbReference type="ARBA" id="ARBA00004682"/>
    </source>
</evidence>
<evidence type="ECO:0000259" key="10">
    <source>
        <dbReference type="SMART" id="SM01003"/>
    </source>
</evidence>
<keyword evidence="8" id="KW-0812">Transmembrane</keyword>
<evidence type="ECO:0000256" key="3">
    <source>
        <dbReference type="ARBA" id="ARBA00022857"/>
    </source>
</evidence>
<gene>
    <name evidence="12" type="primary">11443731</name>
    <name evidence="11" type="ordered locus">MTR_4g124470</name>
</gene>
<evidence type="ECO:0000256" key="7">
    <source>
        <dbReference type="ARBA" id="ARBA00025744"/>
    </source>
</evidence>
<organism evidence="11 13">
    <name type="scientific">Medicago truncatula</name>
    <name type="common">Barrel medic</name>
    <name type="synonym">Medicago tribuloides</name>
    <dbReference type="NCBI Taxonomy" id="3880"/>
    <lineage>
        <taxon>Eukaryota</taxon>
        <taxon>Viridiplantae</taxon>
        <taxon>Streptophyta</taxon>
        <taxon>Embryophyta</taxon>
        <taxon>Tracheophyta</taxon>
        <taxon>Spermatophyta</taxon>
        <taxon>Magnoliopsida</taxon>
        <taxon>eudicotyledons</taxon>
        <taxon>Gunneridae</taxon>
        <taxon>Pentapetalae</taxon>
        <taxon>rosids</taxon>
        <taxon>fabids</taxon>
        <taxon>Fabales</taxon>
        <taxon>Fabaceae</taxon>
        <taxon>Papilionoideae</taxon>
        <taxon>50 kb inversion clade</taxon>
        <taxon>NPAAA clade</taxon>
        <taxon>Hologalegina</taxon>
        <taxon>IRL clade</taxon>
        <taxon>Trifolieae</taxon>
        <taxon>Medicago</taxon>
    </lineage>
</organism>
<dbReference type="FunFam" id="3.40.50.720:FF:000284">
    <property type="entry name" value="Lysine-ketoglutarate reductase/saccharopine dehydrogenase1"/>
    <property type="match status" value="1"/>
</dbReference>
<evidence type="ECO:0000313" key="12">
    <source>
        <dbReference type="EnsemblPlants" id="KEH32411"/>
    </source>
</evidence>
<dbReference type="OrthoDB" id="10059875at2759"/>
<dbReference type="GO" id="GO:0019878">
    <property type="term" value="P:lysine biosynthetic process via aminoadipic acid"/>
    <property type="evidence" value="ECO:0000318"/>
    <property type="project" value="GO_Central"/>
</dbReference>
<dbReference type="Gene3D" id="3.30.360.10">
    <property type="entry name" value="Dihydrodipicolinate Reductase, domain 2"/>
    <property type="match status" value="1"/>
</dbReference>
<keyword evidence="13" id="KW-1185">Reference proteome</keyword>
<comment type="pathway">
    <text evidence="2">Amino-acid degradation; L-lysine degradation via saccharopine pathway; glutaryl-CoA from L-lysine: step 2/6.</text>
</comment>
<dbReference type="STRING" id="3880.A0A072USV4"/>
<dbReference type="InterPro" id="IPR051168">
    <property type="entry name" value="AASS"/>
</dbReference>
<dbReference type="FunFam" id="3.30.360.10:FF:000008">
    <property type="entry name" value="Alpha-aminoadipic semialdehyde synthase, mitochondrial"/>
    <property type="match status" value="1"/>
</dbReference>
<dbReference type="GO" id="GO:0005737">
    <property type="term" value="C:cytoplasm"/>
    <property type="evidence" value="ECO:0000318"/>
    <property type="project" value="GO_Central"/>
</dbReference>
<dbReference type="InterPro" id="IPR005097">
    <property type="entry name" value="Sacchrp_dh_NADP-bd"/>
</dbReference>
<dbReference type="SUPFAM" id="SSF51735">
    <property type="entry name" value="NAD(P)-binding Rossmann-fold domains"/>
    <property type="match status" value="1"/>
</dbReference>
<dbReference type="Pfam" id="PF05222">
    <property type="entry name" value="AlaDh_PNT_N"/>
    <property type="match status" value="1"/>
</dbReference>
<dbReference type="GO" id="GO:0004753">
    <property type="term" value="F:saccharopine dehydrogenase activity"/>
    <property type="evidence" value="ECO:0000318"/>
    <property type="project" value="GO_Central"/>
</dbReference>
<dbReference type="AlphaFoldDB" id="A0A072USV4"/>
<sequence length="1055" mass="116781">MKMFGNGVVGILSESVNKWERRTPLTPSHCARLLHHGTGVSKIIVQPSTKRIHHDALYEEVGCEISQDLSPCGLILGIKQPDLEMILPNRAYAFFSHTHKAQKENMPLLDKILAERASLYDYELIVGENGKRLLAFGNFAGRAGMIDFLRGLGQRYLSLGYSTPFLSLGSSYMYPSLAAAKAAVISVGEEISTQGLPLGICPLVFVFTGSGNVCCGAQEIFKLLPHTFVDPSKLSELHKTETNQARHGSKRIFQVYGCIVTAQDMVEPKDPMKVFDKVDYYAHPEHYNPIFHEKIAPYTSVIVNCMYWEKRFPPLLSYKQIQDLMRNGCPLVGIADITCDIGGSLEFVDRTTSIDSPFFRYDAITDSYHQDMEGNGLICLAVDILPTEFAKEASQYFGNVLSQFVTNLASATDITNLPAHLRRACIVHGGVLTSLYDYIPRMRKSDSDLLKWACRDVSENSANSLSNKSKYNTSVSLSGHLFDQFLINEALDIIEAAGGSFHLVNCHVGQSFDAISYSELEVGADDKAVLDQIIDSLTSLANPTENNRFSNQNSSKISLTLGKVQENGMEKESDPKKKAAVLILGAGRVCQPAAQMLSSFGSSQWYKTLLEDDFEDQIDVDVILGSLYLKDAEQIVEGIPNVTGIQLDVMDSASLFKSISQVDVVISLLPPSCHIIVANACIELRKHLVTASYVDSSMSMLDDKAKDAGITILGEMGLDPGIDHMMAMKMIDEAHMQKGKIKSFTSYCGGLPSPEDANNPLAYKFSWNPVGAIRAGRNPATYKYHGETVHIDGNNLYDSATRLRIPDFPAFALECLPNRNSLIYGDLYGIGSEATTIFRGTLRYEGFSEIMATLSRIGLFNNEAHTILKNEERPTFRKFMFDLLKIVRKDTDGALMREEDITEKILTLGHCKDQRSAMMTAKTIIFLGLLDQTEIPASCQSAFDVACFRMEERLSYSSTEKDMVLLHHEVEIEYPDSKITEKHRATLLEFGKIIDGKTTTAMALTVGIPAAVGALLLLTNKIQTRGVLRPIQPEVYTPALDIIQAYGIKLIEKNE</sequence>
<evidence type="ECO:0000256" key="2">
    <source>
        <dbReference type="ARBA" id="ARBA00004720"/>
    </source>
</evidence>
<dbReference type="InterPro" id="IPR007698">
    <property type="entry name" value="AlaDH/PNT_NAD(H)-bd"/>
</dbReference>
<dbReference type="EMBL" id="CM001220">
    <property type="protein sequence ID" value="KEH32411.1"/>
    <property type="molecule type" value="Genomic_DNA"/>
</dbReference>
<protein>
    <submittedName>
        <fullName evidence="11">Lysine-ketoglutarate reductase/saccharopine dehydrogenase</fullName>
    </submittedName>
</protein>
<dbReference type="Gene3D" id="3.40.50.720">
    <property type="entry name" value="NAD(P)-binding Rossmann-like Domain"/>
    <property type="match status" value="2"/>
</dbReference>
<accession>A0A072USV4</accession>
<comment type="similarity">
    <text evidence="7">In the C-terminal section; belongs to the saccharopine dehydrogenase family.</text>
</comment>
<dbReference type="FunFam" id="3.30.70.2690:FF:000001">
    <property type="entry name" value="Lysine-ketoglutarate reductase/saccharopine dehydrogenase1"/>
    <property type="match status" value="1"/>
</dbReference>
<name>A0A072USV4_MEDTR</name>
<keyword evidence="8" id="KW-0472">Membrane</keyword>
<dbReference type="InterPro" id="IPR032095">
    <property type="entry name" value="Sacchrp_dh-like_C"/>
</dbReference>
<dbReference type="ExpressionAtlas" id="A0A072USV4">
    <property type="expression patterns" value="differential"/>
</dbReference>
<evidence type="ECO:0000313" key="11">
    <source>
        <dbReference type="EMBL" id="KEH32411.1"/>
    </source>
</evidence>
<feature type="transmembrane region" description="Helical" evidence="8">
    <location>
        <begin position="1001"/>
        <end position="1019"/>
    </location>
</feature>
<keyword evidence="6" id="KW-0511">Multifunctional enzyme</keyword>